<comment type="caution">
    <text evidence="2">The sequence shown here is derived from an EMBL/GenBank/DDBJ whole genome shotgun (WGS) entry which is preliminary data.</text>
</comment>
<reference evidence="3" key="1">
    <citation type="journal article" date="2019" name="Int. J. Syst. Evol. Microbiol.">
        <title>The Global Catalogue of Microorganisms (GCM) 10K type strain sequencing project: providing services to taxonomists for standard genome sequencing and annotation.</title>
        <authorList>
            <consortium name="The Broad Institute Genomics Platform"/>
            <consortium name="The Broad Institute Genome Sequencing Center for Infectious Disease"/>
            <person name="Wu L."/>
            <person name="Ma J."/>
        </authorList>
    </citation>
    <scope>NUCLEOTIDE SEQUENCE [LARGE SCALE GENOMIC DNA]</scope>
    <source>
        <strain evidence="3">JCM 4087</strain>
    </source>
</reference>
<dbReference type="EMBL" id="JBHSPH010000005">
    <property type="protein sequence ID" value="MFC5863723.1"/>
    <property type="molecule type" value="Genomic_DNA"/>
</dbReference>
<keyword evidence="1" id="KW-0812">Transmembrane</keyword>
<dbReference type="RefSeq" id="WP_263339896.1">
    <property type="nucleotide sequence ID" value="NZ_JAGSYH010000005.1"/>
</dbReference>
<feature type="transmembrane region" description="Helical" evidence="1">
    <location>
        <begin position="104"/>
        <end position="122"/>
    </location>
</feature>
<keyword evidence="1" id="KW-0472">Membrane</keyword>
<keyword evidence="1" id="KW-1133">Transmembrane helix</keyword>
<gene>
    <name evidence="2" type="ORF">ACFPT7_15555</name>
</gene>
<keyword evidence="3" id="KW-1185">Reference proteome</keyword>
<name>A0ABW1EJY7_9BACT</name>
<accession>A0ABW1EJY7</accession>
<evidence type="ECO:0000256" key="1">
    <source>
        <dbReference type="SAM" id="Phobius"/>
    </source>
</evidence>
<proteinExistence type="predicted"/>
<evidence type="ECO:0000313" key="2">
    <source>
        <dbReference type="EMBL" id="MFC5863723.1"/>
    </source>
</evidence>
<sequence>MQIHTSILRSLVAATLTVLFITPTSSIASPKPLDPVTVHKRILKRGEGNWIAVQENNGVDLFGRIITIGDRSFTLQLHNDPQTTEIYYSDVAYLRTGFTTGQKIFMIGGIAAVAGVSIWGFVHIHNLENKQLSNQPTPVFP</sequence>
<evidence type="ECO:0000313" key="3">
    <source>
        <dbReference type="Proteomes" id="UP001596091"/>
    </source>
</evidence>
<protein>
    <submittedName>
        <fullName evidence="2">Uncharacterized protein</fullName>
    </submittedName>
</protein>
<dbReference type="Proteomes" id="UP001596091">
    <property type="component" value="Unassembled WGS sequence"/>
</dbReference>
<organism evidence="2 3">
    <name type="scientific">Acidicapsa dinghuensis</name>
    <dbReference type="NCBI Taxonomy" id="2218256"/>
    <lineage>
        <taxon>Bacteria</taxon>
        <taxon>Pseudomonadati</taxon>
        <taxon>Acidobacteriota</taxon>
        <taxon>Terriglobia</taxon>
        <taxon>Terriglobales</taxon>
        <taxon>Acidobacteriaceae</taxon>
        <taxon>Acidicapsa</taxon>
    </lineage>
</organism>